<protein>
    <submittedName>
        <fullName evidence="1">Uncharacterized protein</fullName>
    </submittedName>
</protein>
<name>A0AAW9LTN7_KLEAE</name>
<comment type="caution">
    <text evidence="1">The sequence shown here is derived from an EMBL/GenBank/DDBJ whole genome shotgun (WGS) entry which is preliminary data.</text>
</comment>
<sequence>MKYQENDSFVIFLSRVEQSPLRKVSAIDKSPKNRLPPCAQ</sequence>
<accession>A0AAW9LTN7</accession>
<organism evidence="1 2">
    <name type="scientific">Klebsiella aerogenes</name>
    <name type="common">Enterobacter aerogenes</name>
    <dbReference type="NCBI Taxonomy" id="548"/>
    <lineage>
        <taxon>Bacteria</taxon>
        <taxon>Pseudomonadati</taxon>
        <taxon>Pseudomonadota</taxon>
        <taxon>Gammaproteobacteria</taxon>
        <taxon>Enterobacterales</taxon>
        <taxon>Enterobacteriaceae</taxon>
        <taxon>Klebsiella/Raoultella group</taxon>
        <taxon>Klebsiella</taxon>
    </lineage>
</organism>
<dbReference type="AlphaFoldDB" id="A0AAW9LTN7"/>
<gene>
    <name evidence="1" type="ORF">PZT46_18655</name>
</gene>
<evidence type="ECO:0000313" key="1">
    <source>
        <dbReference type="EMBL" id="MEA8801269.1"/>
    </source>
</evidence>
<dbReference type="EMBL" id="JARELW010000007">
    <property type="protein sequence ID" value="MEA8801269.1"/>
    <property type="molecule type" value="Genomic_DNA"/>
</dbReference>
<evidence type="ECO:0000313" key="2">
    <source>
        <dbReference type="Proteomes" id="UP001303386"/>
    </source>
</evidence>
<reference evidence="1" key="1">
    <citation type="journal article" date="2023" name="J. Hosp. Infect.">
        <title>Cross-contamination of carbapenem-resistant Gram-negative bacteria between patients and hospital environment in the first year of a newly built surgical ward.</title>
        <authorList>
            <person name="Boutin S."/>
            <person name="Scherrer M."/>
            <person name="Spath I."/>
            <person name="Kocer K."/>
            <person name="Heeg K."/>
            <person name="Nurjadi D."/>
        </authorList>
    </citation>
    <scope>NUCLEOTIDE SEQUENCE</scope>
    <source>
        <strain evidence="1">KE10384</strain>
    </source>
</reference>
<dbReference type="RefSeq" id="WP_023342517.1">
    <property type="nucleotide sequence ID" value="NZ_CABHFP010000005.1"/>
</dbReference>
<proteinExistence type="predicted"/>
<dbReference type="Proteomes" id="UP001303386">
    <property type="component" value="Unassembled WGS sequence"/>
</dbReference>